<gene>
    <name evidence="2" type="ORF">QD47_13080</name>
</gene>
<proteinExistence type="predicted"/>
<dbReference type="OrthoDB" id="8590912at2"/>
<sequence length="142" mass="15721">MLELLTWAVGGILLVLSGMHVYWVFGGKIGIKAAIPSTGTDRLFEPSKIGTAIVAILLALAAWFVLELGGVTQFLLFNSFYSYGAGLLSCLFILRSIGDFKWVGFFKRKKGTVFAKWDRVLYSPLCFLLGSSILIIMFLRTE</sequence>
<protein>
    <recommendedName>
        <fullName evidence="4">DUF3995 domain-containing protein</fullName>
    </recommendedName>
</protein>
<keyword evidence="3" id="KW-1185">Reference proteome</keyword>
<dbReference type="EMBL" id="JTHP01000023">
    <property type="protein sequence ID" value="KJD45197.1"/>
    <property type="molecule type" value="Genomic_DNA"/>
</dbReference>
<keyword evidence="1" id="KW-0472">Membrane</keyword>
<reference evidence="2 3" key="1">
    <citation type="submission" date="2014-11" db="EMBL/GenBank/DDBJ databases">
        <title>Draft Genome Sequences of Paenibacillus polymyxa NRRL B-30509 and Paenibacillus terrae NRRL B-30644, Strains from a Poultry Environment that Produce Tridecaptin A and Paenicidins.</title>
        <authorList>
            <person name="van Belkum M.J."/>
            <person name="Lohans C.T."/>
            <person name="Vederas J.C."/>
        </authorList>
    </citation>
    <scope>NUCLEOTIDE SEQUENCE [LARGE SCALE GENOMIC DNA]</scope>
    <source>
        <strain evidence="2 3">NRRL B-30644</strain>
    </source>
</reference>
<accession>A0A0D7X593</accession>
<feature type="transmembrane region" description="Helical" evidence="1">
    <location>
        <begin position="119"/>
        <end position="139"/>
    </location>
</feature>
<name>A0A0D7X593_9BACL</name>
<evidence type="ECO:0008006" key="4">
    <source>
        <dbReference type="Google" id="ProtNLM"/>
    </source>
</evidence>
<feature type="transmembrane region" description="Helical" evidence="1">
    <location>
        <begin position="46"/>
        <end position="65"/>
    </location>
</feature>
<dbReference type="InterPro" id="IPR025058">
    <property type="entry name" value="DUF3995"/>
</dbReference>
<dbReference type="Pfam" id="PF13160">
    <property type="entry name" value="DUF3995"/>
    <property type="match status" value="1"/>
</dbReference>
<keyword evidence="1" id="KW-0812">Transmembrane</keyword>
<feature type="transmembrane region" description="Helical" evidence="1">
    <location>
        <begin position="6"/>
        <end position="25"/>
    </location>
</feature>
<evidence type="ECO:0000313" key="2">
    <source>
        <dbReference type="EMBL" id="KJD45197.1"/>
    </source>
</evidence>
<keyword evidence="1" id="KW-1133">Transmembrane helix</keyword>
<evidence type="ECO:0000313" key="3">
    <source>
        <dbReference type="Proteomes" id="UP000032534"/>
    </source>
</evidence>
<organism evidence="2 3">
    <name type="scientific">Paenibacillus terrae</name>
    <dbReference type="NCBI Taxonomy" id="159743"/>
    <lineage>
        <taxon>Bacteria</taxon>
        <taxon>Bacillati</taxon>
        <taxon>Bacillota</taxon>
        <taxon>Bacilli</taxon>
        <taxon>Bacillales</taxon>
        <taxon>Paenibacillaceae</taxon>
        <taxon>Paenibacillus</taxon>
    </lineage>
</organism>
<dbReference type="RefSeq" id="WP_044646549.1">
    <property type="nucleotide sequence ID" value="NZ_JTHP01000023.1"/>
</dbReference>
<dbReference type="AlphaFoldDB" id="A0A0D7X593"/>
<feature type="transmembrane region" description="Helical" evidence="1">
    <location>
        <begin position="80"/>
        <end position="98"/>
    </location>
</feature>
<dbReference type="PATRIC" id="fig|159743.3.peg.2908"/>
<dbReference type="Proteomes" id="UP000032534">
    <property type="component" value="Unassembled WGS sequence"/>
</dbReference>
<comment type="caution">
    <text evidence="2">The sequence shown here is derived from an EMBL/GenBank/DDBJ whole genome shotgun (WGS) entry which is preliminary data.</text>
</comment>
<evidence type="ECO:0000256" key="1">
    <source>
        <dbReference type="SAM" id="Phobius"/>
    </source>
</evidence>